<name>A0A6B2EB74_9DIPT</name>
<dbReference type="InterPro" id="IPR041209">
    <property type="entry name" value="P115_Arm_rpt"/>
</dbReference>
<protein>
    <recommendedName>
        <fullName evidence="4">General vesicular transport factor p115</fullName>
    </recommendedName>
</protein>
<sequence>MDFFQRGLKSVLGAPETGQQPSGAETVEKLVDRVSSSTLLEDRRDACRALKALSRKFRIEVGAQGMPALVQILETDRADCEIIGYALDTLCNIISPEQFEEEMENPTVSVNVGEQFTEMFIKSQENVGLVLSYLEEYDFRVRWPSIKFLTNLLGYRPKDLQEIVLVSPMGVSKLMDLLSDSREVVRNDALLLLIQLTKGNANIQKIVAFENAFDRLFDVIREEGCSDGGIVVEDCLILMLNLLKNNSSNQQFFKEGSYIQRLAPMFEMPPELEETGWTPQKVSNIHCMLQVVRSLVYPGNSHQIIAACQKIMRNCGLLEALCGVLMGSGVPADILTETINTVGEVVRGDMNNQEFLSLVMAPSNPPRPAIVVLLMSMVNEKQPLALRCAVLYCFECFLYRNEIGQTSLVQTLLPSSTEVSSLTQGQLLCDGLFSTDAVANWFSAVALMHGLIENPAQKEHLLRVLLATAVGSPPVSLLQQCTTLLQQGNYRVQSKIGLLMLICTWLCHCQLAVKGFLSSPNSVAFLIAQISANEHDENEYLIQGLCAFLMGICIQFNDNSVSNYRREDLCQLVVKRISCETFLTKLGEVSKHESYSKAAKQPQIRFRATSEVLLDYEFCKLFKALEAIVVKTVTSIGTEGTNITELTLSQEASGIVGQYKDIIREQDAKIAELQSTIKRSERDAEETRRKLTEAQGANAQLSDANILLKAQLAAATDLVQQLQTSQVNHIGNHVAALNITGNGVHEHHESPQIQMYQTENARLQREIERLTLTLREFQVKFTEESIEMEKLRKDQEDLLEMLTDQDAKIAQYRQQLRDLGAPVEEATDEDESDDNGADVGLK</sequence>
<dbReference type="GO" id="GO:0005795">
    <property type="term" value="C:Golgi stack"/>
    <property type="evidence" value="ECO:0007669"/>
    <property type="project" value="TreeGrafter"/>
</dbReference>
<feature type="domain" description="Vesicle tethering protein Uso1/P115-like head" evidence="13">
    <location>
        <begin position="367"/>
        <end position="631"/>
    </location>
</feature>
<dbReference type="InterPro" id="IPR000225">
    <property type="entry name" value="Armadillo"/>
</dbReference>
<feature type="coiled-coil region" evidence="11">
    <location>
        <begin position="663"/>
        <end position="704"/>
    </location>
</feature>
<dbReference type="GO" id="GO:0006888">
    <property type="term" value="P:endoplasmic reticulum to Golgi vesicle-mediated transport"/>
    <property type="evidence" value="ECO:0007669"/>
    <property type="project" value="TreeGrafter"/>
</dbReference>
<evidence type="ECO:0000256" key="5">
    <source>
        <dbReference type="ARBA" id="ARBA00022490"/>
    </source>
</evidence>
<dbReference type="Pfam" id="PF04871">
    <property type="entry name" value="Uso1_p115_C"/>
    <property type="match status" value="1"/>
</dbReference>
<dbReference type="GO" id="GO:0048211">
    <property type="term" value="P:Golgi vesicle docking"/>
    <property type="evidence" value="ECO:0007669"/>
    <property type="project" value="TreeGrafter"/>
</dbReference>
<evidence type="ECO:0000256" key="8">
    <source>
        <dbReference type="ARBA" id="ARBA00023054"/>
    </source>
</evidence>
<evidence type="ECO:0000313" key="15">
    <source>
        <dbReference type="EMBL" id="NBJ59258.1"/>
    </source>
</evidence>
<dbReference type="Pfam" id="PF18770">
    <property type="entry name" value="Arm_vescicular"/>
    <property type="match status" value="1"/>
</dbReference>
<dbReference type="GO" id="GO:0006886">
    <property type="term" value="P:intracellular protein transport"/>
    <property type="evidence" value="ECO:0007669"/>
    <property type="project" value="InterPro"/>
</dbReference>
<dbReference type="GO" id="GO:0000139">
    <property type="term" value="C:Golgi membrane"/>
    <property type="evidence" value="ECO:0007669"/>
    <property type="project" value="UniProtKB-SubCell"/>
</dbReference>
<dbReference type="PANTHER" id="PTHR10013">
    <property type="entry name" value="GENERAL VESICULAR TRANSPORT FACTOR P115"/>
    <property type="match status" value="1"/>
</dbReference>
<dbReference type="InterPro" id="IPR006953">
    <property type="entry name" value="Vesicle_Uso1_P115_head"/>
</dbReference>
<keyword evidence="6" id="KW-0677">Repeat</keyword>
<dbReference type="InterPro" id="IPR024095">
    <property type="entry name" value="Vesicle_P115"/>
</dbReference>
<keyword evidence="7" id="KW-0333">Golgi apparatus</keyword>
<accession>A0A6B2EB74</accession>
<evidence type="ECO:0000259" key="13">
    <source>
        <dbReference type="Pfam" id="PF04869"/>
    </source>
</evidence>
<evidence type="ECO:0000256" key="3">
    <source>
        <dbReference type="ARBA" id="ARBA00006960"/>
    </source>
</evidence>
<dbReference type="GO" id="GO:0045056">
    <property type="term" value="P:transcytosis"/>
    <property type="evidence" value="ECO:0007669"/>
    <property type="project" value="TreeGrafter"/>
</dbReference>
<keyword evidence="8 11" id="KW-0175">Coiled coil</keyword>
<dbReference type="AlphaFoldDB" id="A0A6B2EB74"/>
<proteinExistence type="inferred from homology"/>
<evidence type="ECO:0000256" key="4">
    <source>
        <dbReference type="ARBA" id="ARBA00018243"/>
    </source>
</evidence>
<dbReference type="PANTHER" id="PTHR10013:SF0">
    <property type="entry name" value="GENERAL VESICULAR TRANSPORT FACTOR P115"/>
    <property type="match status" value="1"/>
</dbReference>
<dbReference type="PROSITE" id="PS50176">
    <property type="entry name" value="ARM_REPEAT"/>
    <property type="match status" value="1"/>
</dbReference>
<dbReference type="SUPFAM" id="SSF48371">
    <property type="entry name" value="ARM repeat"/>
    <property type="match status" value="1"/>
</dbReference>
<feature type="region of interest" description="Disordered" evidence="12">
    <location>
        <begin position="819"/>
        <end position="842"/>
    </location>
</feature>
<dbReference type="Pfam" id="PF04869">
    <property type="entry name" value="Uso1_p115_head"/>
    <property type="match status" value="1"/>
</dbReference>
<evidence type="ECO:0000256" key="11">
    <source>
        <dbReference type="SAM" id="Coils"/>
    </source>
</evidence>
<dbReference type="GO" id="GO:0012507">
    <property type="term" value="C:ER to Golgi transport vesicle membrane"/>
    <property type="evidence" value="ECO:0007669"/>
    <property type="project" value="TreeGrafter"/>
</dbReference>
<comment type="subcellular location">
    <subcellularLocation>
        <location evidence="2">Cytoplasm</location>
    </subcellularLocation>
    <subcellularLocation>
        <location evidence="1">Golgi apparatus membrane</location>
        <topology evidence="1">Peripheral membrane protein</topology>
    </subcellularLocation>
</comment>
<dbReference type="InterPro" id="IPR016024">
    <property type="entry name" value="ARM-type_fold"/>
</dbReference>
<dbReference type="GO" id="GO:0005783">
    <property type="term" value="C:endoplasmic reticulum"/>
    <property type="evidence" value="ECO:0007669"/>
    <property type="project" value="TreeGrafter"/>
</dbReference>
<dbReference type="InterPro" id="IPR006955">
    <property type="entry name" value="Uso1_p115_C"/>
</dbReference>
<evidence type="ECO:0000256" key="2">
    <source>
        <dbReference type="ARBA" id="ARBA00004496"/>
    </source>
</evidence>
<feature type="domain" description="Uso1/p115-like vesicle tethering protein C-terminal" evidence="14">
    <location>
        <begin position="690"/>
        <end position="835"/>
    </location>
</feature>
<feature type="coiled-coil region" evidence="11">
    <location>
        <begin position="753"/>
        <end position="808"/>
    </location>
</feature>
<evidence type="ECO:0000256" key="9">
    <source>
        <dbReference type="ARBA" id="ARBA00023136"/>
    </source>
</evidence>
<dbReference type="InterPro" id="IPR011989">
    <property type="entry name" value="ARM-like"/>
</dbReference>
<reference evidence="15" key="1">
    <citation type="submission" date="2019-10" db="EMBL/GenBank/DDBJ databases">
        <title>Short sand fly seasons in Tbilisi, Georgia, hinder development of host immunity to saliva of the visceral leishmaniasis vector Phlebotomus kandelakii.</title>
        <authorList>
            <person name="Oliveira F."/>
            <person name="Giorgobiani E."/>
            <person name="Guimaraes-Costa A.B."/>
            <person name="Abdeladhim M."/>
            <person name="Oristian J."/>
            <person name="Tskhvaradze L."/>
            <person name="Tsertsvadze N."/>
            <person name="Zakalashvili M."/>
            <person name="Valenzuela J.G."/>
            <person name="Kamhawi S."/>
        </authorList>
    </citation>
    <scope>NUCLEOTIDE SEQUENCE</scope>
    <source>
        <strain evidence="15">Wild-capture in Tbilisi</strain>
        <tissue evidence="15">Salivary glands</tissue>
    </source>
</reference>
<feature type="repeat" description="ARM" evidence="10">
    <location>
        <begin position="64"/>
        <end position="93"/>
    </location>
</feature>
<keyword evidence="9" id="KW-0472">Membrane</keyword>
<evidence type="ECO:0000256" key="1">
    <source>
        <dbReference type="ARBA" id="ARBA00004395"/>
    </source>
</evidence>
<dbReference type="SMART" id="SM00185">
    <property type="entry name" value="ARM"/>
    <property type="match status" value="3"/>
</dbReference>
<evidence type="ECO:0000256" key="10">
    <source>
        <dbReference type="PROSITE-ProRule" id="PRU00259"/>
    </source>
</evidence>
<evidence type="ECO:0000256" key="7">
    <source>
        <dbReference type="ARBA" id="ARBA00023034"/>
    </source>
</evidence>
<evidence type="ECO:0000256" key="12">
    <source>
        <dbReference type="SAM" id="MobiDB-lite"/>
    </source>
</evidence>
<dbReference type="FunFam" id="1.25.10.10:FF:000394">
    <property type="entry name" value="general vesicular transport factor p115"/>
    <property type="match status" value="1"/>
</dbReference>
<dbReference type="Gene3D" id="1.25.10.10">
    <property type="entry name" value="Leucine-rich Repeat Variant"/>
    <property type="match status" value="1"/>
</dbReference>
<feature type="compositionally biased region" description="Acidic residues" evidence="12">
    <location>
        <begin position="825"/>
        <end position="836"/>
    </location>
</feature>
<evidence type="ECO:0000259" key="14">
    <source>
        <dbReference type="Pfam" id="PF04871"/>
    </source>
</evidence>
<dbReference type="GO" id="GO:0048280">
    <property type="term" value="P:vesicle fusion with Golgi apparatus"/>
    <property type="evidence" value="ECO:0007669"/>
    <property type="project" value="InterPro"/>
</dbReference>
<keyword evidence="5" id="KW-0963">Cytoplasm</keyword>
<evidence type="ECO:0000256" key="6">
    <source>
        <dbReference type="ARBA" id="ARBA00022737"/>
    </source>
</evidence>
<comment type="similarity">
    <text evidence="3">Belongs to the VDP/USO1/EDE1 family.</text>
</comment>
<organism evidence="15">
    <name type="scientific">Phlebotomus kandelakii</name>
    <dbReference type="NCBI Taxonomy" id="1109342"/>
    <lineage>
        <taxon>Eukaryota</taxon>
        <taxon>Metazoa</taxon>
        <taxon>Ecdysozoa</taxon>
        <taxon>Arthropoda</taxon>
        <taxon>Hexapoda</taxon>
        <taxon>Insecta</taxon>
        <taxon>Pterygota</taxon>
        <taxon>Neoptera</taxon>
        <taxon>Endopterygota</taxon>
        <taxon>Diptera</taxon>
        <taxon>Nematocera</taxon>
        <taxon>Psychodoidea</taxon>
        <taxon>Psychodidae</taxon>
        <taxon>Phlebotomus</taxon>
        <taxon>Larroussius</taxon>
    </lineage>
</organism>
<dbReference type="EMBL" id="GIFK01001555">
    <property type="protein sequence ID" value="NBJ59258.1"/>
    <property type="molecule type" value="Transcribed_RNA"/>
</dbReference>